<evidence type="ECO:0000256" key="4">
    <source>
        <dbReference type="ARBA" id="ARBA00023136"/>
    </source>
</evidence>
<dbReference type="GO" id="GO:0016020">
    <property type="term" value="C:membrane"/>
    <property type="evidence" value="ECO:0007669"/>
    <property type="project" value="UniProtKB-SubCell"/>
</dbReference>
<dbReference type="AlphaFoldDB" id="A0A0P1ABM4"/>
<feature type="transmembrane region" description="Helical" evidence="5">
    <location>
        <begin position="225"/>
        <end position="248"/>
    </location>
</feature>
<keyword evidence="7" id="KW-1185">Reference proteome</keyword>
<keyword evidence="2 5" id="KW-0812">Transmembrane</keyword>
<evidence type="ECO:0000256" key="3">
    <source>
        <dbReference type="ARBA" id="ARBA00022989"/>
    </source>
</evidence>
<dbReference type="RefSeq" id="XP_024574218.1">
    <property type="nucleotide sequence ID" value="XM_024723219.1"/>
</dbReference>
<accession>A0A0P1ABM4</accession>
<proteinExistence type="predicted"/>
<dbReference type="GeneID" id="36400957"/>
<evidence type="ECO:0000313" key="6">
    <source>
        <dbReference type="EMBL" id="CEG37849.1"/>
    </source>
</evidence>
<feature type="transmembrane region" description="Helical" evidence="5">
    <location>
        <begin position="16"/>
        <end position="37"/>
    </location>
</feature>
<dbReference type="EMBL" id="CCYD01000291">
    <property type="protein sequence ID" value="CEG37849.1"/>
    <property type="molecule type" value="Genomic_DNA"/>
</dbReference>
<organism evidence="6 7">
    <name type="scientific">Plasmopara halstedii</name>
    <name type="common">Downy mildew of sunflower</name>
    <dbReference type="NCBI Taxonomy" id="4781"/>
    <lineage>
        <taxon>Eukaryota</taxon>
        <taxon>Sar</taxon>
        <taxon>Stramenopiles</taxon>
        <taxon>Oomycota</taxon>
        <taxon>Peronosporomycetes</taxon>
        <taxon>Peronosporales</taxon>
        <taxon>Peronosporaceae</taxon>
        <taxon>Plasmopara</taxon>
    </lineage>
</organism>
<feature type="transmembrane region" description="Helical" evidence="5">
    <location>
        <begin position="49"/>
        <end position="71"/>
    </location>
</feature>
<evidence type="ECO:0000256" key="2">
    <source>
        <dbReference type="ARBA" id="ARBA00022692"/>
    </source>
</evidence>
<evidence type="ECO:0000313" key="7">
    <source>
        <dbReference type="Proteomes" id="UP000054928"/>
    </source>
</evidence>
<keyword evidence="4 5" id="KW-0472">Membrane</keyword>
<dbReference type="Proteomes" id="UP000054928">
    <property type="component" value="Unassembled WGS sequence"/>
</dbReference>
<dbReference type="OMA" id="DQAYCYA"/>
<dbReference type="Pfam" id="PF00335">
    <property type="entry name" value="Tetraspanin"/>
    <property type="match status" value="1"/>
</dbReference>
<evidence type="ECO:0000256" key="1">
    <source>
        <dbReference type="ARBA" id="ARBA00004141"/>
    </source>
</evidence>
<evidence type="ECO:0000256" key="5">
    <source>
        <dbReference type="SAM" id="Phobius"/>
    </source>
</evidence>
<protein>
    <recommendedName>
        <fullName evidence="8">Tetraspanin/Peripherin</fullName>
    </recommendedName>
</protein>
<comment type="subcellular location">
    <subcellularLocation>
        <location evidence="1">Membrane</location>
        <topology evidence="1">Multi-pass membrane protein</topology>
    </subcellularLocation>
</comment>
<dbReference type="STRING" id="4781.A0A0P1ABM4"/>
<dbReference type="InterPro" id="IPR018499">
    <property type="entry name" value="Tetraspanin/Peripherin"/>
</dbReference>
<sequence length="267" mass="29522">MGWVEVIKGYWSPIDAIITVLIVIASVVIALALLGSLASVCRWRLGLCIYSNVIIVIFILFVFVSGAALSLRHQAATWEGSTFPASSNEKIVKENFDQAFCYAQGAFVCNQASVSDALAMFVPTLDLSTLSHFKNMSGGVYALCDDHSGDFDMLSSLCKGCDQAWQFKTFSSLLDWADEKCPRSLETWIWCGIFLNTGETSTSHGTAPYTECRAEFLDLVKKHSFWLGVCSIIVCTDAIMVLTFACILRRRDRQPTSLVMLSVYGRI</sequence>
<reference evidence="7" key="1">
    <citation type="submission" date="2014-09" db="EMBL/GenBank/DDBJ databases">
        <authorList>
            <person name="Sharma Rahul"/>
            <person name="Thines Marco"/>
        </authorList>
    </citation>
    <scope>NUCLEOTIDE SEQUENCE [LARGE SCALE GENOMIC DNA]</scope>
</reference>
<evidence type="ECO:0008006" key="8">
    <source>
        <dbReference type="Google" id="ProtNLM"/>
    </source>
</evidence>
<name>A0A0P1ABM4_PLAHL</name>
<keyword evidence="3 5" id="KW-1133">Transmembrane helix</keyword>
<dbReference type="OrthoDB" id="72821at2759"/>